<proteinExistence type="predicted"/>
<dbReference type="InterPro" id="IPR027417">
    <property type="entry name" value="P-loop_NTPase"/>
</dbReference>
<dbReference type="Proteomes" id="UP001319827">
    <property type="component" value="Chromosome"/>
</dbReference>
<evidence type="ECO:0000256" key="1">
    <source>
        <dbReference type="ARBA" id="ARBA00022737"/>
    </source>
</evidence>
<dbReference type="InterPro" id="IPR004176">
    <property type="entry name" value="Clp_R_N"/>
</dbReference>
<dbReference type="Gene3D" id="3.40.50.300">
    <property type="entry name" value="P-loop containing nucleotide triphosphate hydrolases"/>
    <property type="match status" value="3"/>
</dbReference>
<dbReference type="Gene3D" id="1.10.1780.10">
    <property type="entry name" value="Clp, N-terminal domain"/>
    <property type="match status" value="1"/>
</dbReference>
<dbReference type="CDD" id="cd19499">
    <property type="entry name" value="RecA-like_ClpB_Hsp104-like"/>
    <property type="match status" value="1"/>
</dbReference>
<feature type="domain" description="AAA+ ATPase" evidence="5">
    <location>
        <begin position="221"/>
        <end position="366"/>
    </location>
</feature>
<organism evidence="7 8">
    <name type="scientific">Desulfuromonas versatilis</name>
    <dbReference type="NCBI Taxonomy" id="2802975"/>
    <lineage>
        <taxon>Bacteria</taxon>
        <taxon>Pseudomonadati</taxon>
        <taxon>Thermodesulfobacteriota</taxon>
        <taxon>Desulfuromonadia</taxon>
        <taxon>Desulfuromonadales</taxon>
        <taxon>Desulfuromonadaceae</taxon>
        <taxon>Desulfuromonas</taxon>
    </lineage>
</organism>
<dbReference type="InterPro" id="IPR003959">
    <property type="entry name" value="ATPase_AAA_core"/>
</dbReference>
<evidence type="ECO:0000256" key="2">
    <source>
        <dbReference type="ARBA" id="ARBA00022741"/>
    </source>
</evidence>
<dbReference type="Pfam" id="PF00004">
    <property type="entry name" value="AAA"/>
    <property type="match status" value="1"/>
</dbReference>
<keyword evidence="1" id="KW-0677">Repeat</keyword>
<protein>
    <submittedName>
        <fullName evidence="7">ClpV1 family T6SS ATPase</fullName>
    </submittedName>
</protein>
<evidence type="ECO:0000259" key="6">
    <source>
        <dbReference type="SMART" id="SM01086"/>
    </source>
</evidence>
<dbReference type="PRINTS" id="PR00300">
    <property type="entry name" value="CLPPROTEASEA"/>
</dbReference>
<dbReference type="SUPFAM" id="SSF81923">
    <property type="entry name" value="Double Clp-N motif"/>
    <property type="match status" value="1"/>
</dbReference>
<name>A0ABM8HLQ2_9BACT</name>
<accession>A0ABM8HLQ2</accession>
<dbReference type="InterPro" id="IPR003593">
    <property type="entry name" value="AAA+_ATPase"/>
</dbReference>
<dbReference type="RefSeq" id="WP_221250507.1">
    <property type="nucleotide sequence ID" value="NZ_AP024355.1"/>
</dbReference>
<dbReference type="Pfam" id="PF07724">
    <property type="entry name" value="AAA_2"/>
    <property type="match status" value="1"/>
</dbReference>
<evidence type="ECO:0000313" key="8">
    <source>
        <dbReference type="Proteomes" id="UP001319827"/>
    </source>
</evidence>
<feature type="domain" description="AAA+ ATPase" evidence="5">
    <location>
        <begin position="611"/>
        <end position="793"/>
    </location>
</feature>
<dbReference type="SUPFAM" id="SSF52540">
    <property type="entry name" value="P-loop containing nucleoside triphosphate hydrolases"/>
    <property type="match status" value="2"/>
</dbReference>
<dbReference type="Pfam" id="PF10431">
    <property type="entry name" value="ClpB_D2-small"/>
    <property type="match status" value="1"/>
</dbReference>
<evidence type="ECO:0000256" key="3">
    <source>
        <dbReference type="ARBA" id="ARBA00022840"/>
    </source>
</evidence>
<dbReference type="InterPro" id="IPR001270">
    <property type="entry name" value="ClpA/B"/>
</dbReference>
<dbReference type="CDD" id="cd00009">
    <property type="entry name" value="AAA"/>
    <property type="match status" value="1"/>
</dbReference>
<dbReference type="Gene3D" id="1.10.8.60">
    <property type="match status" value="1"/>
</dbReference>
<dbReference type="PROSITE" id="PS00870">
    <property type="entry name" value="CLPAB_1"/>
    <property type="match status" value="1"/>
</dbReference>
<dbReference type="InterPro" id="IPR041546">
    <property type="entry name" value="ClpA/ClpB_AAA_lid"/>
</dbReference>
<keyword evidence="8" id="KW-1185">Reference proteome</keyword>
<dbReference type="Pfam" id="PF17871">
    <property type="entry name" value="AAA_lid_9"/>
    <property type="match status" value="1"/>
</dbReference>
<keyword evidence="2" id="KW-0547">Nucleotide-binding</keyword>
<dbReference type="EMBL" id="AP024355">
    <property type="protein sequence ID" value="BCR03024.1"/>
    <property type="molecule type" value="Genomic_DNA"/>
</dbReference>
<dbReference type="PANTHER" id="PTHR11638">
    <property type="entry name" value="ATP-DEPENDENT CLP PROTEASE"/>
    <property type="match status" value="1"/>
</dbReference>
<dbReference type="PANTHER" id="PTHR11638:SF181">
    <property type="entry name" value="ATPASE SUBUNIT OF ATP-DEPENDENT PROTEASE"/>
    <property type="match status" value="1"/>
</dbReference>
<dbReference type="SMART" id="SM00382">
    <property type="entry name" value="AAA"/>
    <property type="match status" value="2"/>
</dbReference>
<dbReference type="Pfam" id="PF02861">
    <property type="entry name" value="Clp_N"/>
    <property type="match status" value="1"/>
</dbReference>
<dbReference type="InterPro" id="IPR017729">
    <property type="entry name" value="ATPase_T6SS_ClpV1"/>
</dbReference>
<evidence type="ECO:0000259" key="5">
    <source>
        <dbReference type="SMART" id="SM00382"/>
    </source>
</evidence>
<evidence type="ECO:0000256" key="4">
    <source>
        <dbReference type="ARBA" id="ARBA00023186"/>
    </source>
</evidence>
<keyword evidence="3" id="KW-0067">ATP-binding</keyword>
<dbReference type="InterPro" id="IPR050130">
    <property type="entry name" value="ClpA_ClpB"/>
</dbReference>
<dbReference type="InterPro" id="IPR019489">
    <property type="entry name" value="Clp_ATPase_C"/>
</dbReference>
<feature type="domain" description="Clp ATPase C-terminal" evidence="6">
    <location>
        <begin position="795"/>
        <end position="888"/>
    </location>
</feature>
<evidence type="ECO:0000313" key="7">
    <source>
        <dbReference type="EMBL" id="BCR03024.1"/>
    </source>
</evidence>
<gene>
    <name evidence="7" type="primary">tssH</name>
    <name evidence="7" type="ORF">DESUT3_00930</name>
</gene>
<dbReference type="InterPro" id="IPR018368">
    <property type="entry name" value="ClpA/B_CS1"/>
</dbReference>
<reference evidence="7 8" key="1">
    <citation type="journal article" date="2016" name="C (Basel)">
        <title>Selective Growth of and Electricity Production by Marine Exoelectrogenic Bacteria in Self-Aggregated Hydrogel of Microbially Reduced Graphene Oxide.</title>
        <authorList>
            <person name="Yoshida N."/>
            <person name="Goto Y."/>
            <person name="Miyata Y."/>
        </authorList>
    </citation>
    <scope>NUCLEOTIDE SEQUENCE [LARGE SCALE GENOMIC DNA]</scope>
    <source>
        <strain evidence="7 8">NIT-T3</strain>
    </source>
</reference>
<dbReference type="NCBIfam" id="TIGR03345">
    <property type="entry name" value="VI_ClpV1"/>
    <property type="match status" value="1"/>
</dbReference>
<dbReference type="InterPro" id="IPR036628">
    <property type="entry name" value="Clp_N_dom_sf"/>
</dbReference>
<sequence length="909" mass="97130">MDQRHIRTLLDRLNGHCVMALEAGAAFAAARGHYEVTVEHVALKLLESGGGDFDRLLHQLGIDLDALWQGLLDNLTRQRAGNGGKPAFSLLLFQWLERAWMASSLHRGEGQIRSGALLEALVEMAPMLPGTGFAVLDGLPVEKLRREFAALTAGSSENPAVSAPAKPAAPVGGAAPSGAGGSSLASFTIDITERAARGGVDPVLGRNDEIRQVVDILTRRRKNNPIIVGEPGVGKTALVEGLALRIAEGSVPEALKGVRLLTLDLGLLQAGAGVKGEFEKRLKNVIDEVKASATPIILFIDEAHTLIGAGGEAGMGDAANLLKPALARGELRTVAATTWSEYKKYFERDAALERRFQLVKVDEPSEQGAMVMLGGLKGLYQKHHGILITDGAIEAAVKLSSRYINGRYLPDKAIDLLDTAAARVRMGQAAVPAGIEADREHIAYLERRLAHLGEEAGEGLPVDGRLQAVLEQELAATRERLADAEQRWQAETALVARIRSKGSKTPDPDAAGNTKKVVALKKGSDPLRQQLREMQGEQPLVQAEVNAAAIAEVVSDWTGVPVGKMVKDTAAALLEFEDLVGCRVVGQQAAIAAIGRAIRSAKAGLRNPDAPLGVFLLAGPSGVGKTETALAIADQLFGGERFLVTINMSEYQEAHTVSQLKGSPPGYVGYGEGGVLTEAVRQRPYSVILLDEVEKAHPDVMNLFYQVFDRGFMRDGEGREIDFKNTVILMTSNLGAEAIAELATPPAEPEGPQEGEGSWQPPTLAALREAIQPALLRHFAPALLGRMQVVPYLPLDGEALQAIAALKLDQVAQRLHAAHGMELRCAPQVIAQLADASRQPETGARFINALIEQQLLPGVARSLLGFMIEDDMPDILSLEVDEQGELTCLFADRAAEPEEKAAVESSESR</sequence>
<reference evidence="7 8" key="2">
    <citation type="journal article" date="2021" name="Int. J. Syst. Evol. Microbiol.">
        <title>Isolation and Polyphasic Characterization of Desulfuromonas versatilis sp. Nov., an Electrogenic Bacteria Capable of Versatile Metabolism Isolated from a Graphene Oxide-Reducing Enrichment Culture.</title>
        <authorList>
            <person name="Xie L."/>
            <person name="Yoshida N."/>
            <person name="Ishii S."/>
            <person name="Meng L."/>
        </authorList>
    </citation>
    <scope>NUCLEOTIDE SEQUENCE [LARGE SCALE GENOMIC DNA]</scope>
    <source>
        <strain evidence="7 8">NIT-T3</strain>
    </source>
</reference>
<keyword evidence="4" id="KW-0143">Chaperone</keyword>
<dbReference type="SMART" id="SM01086">
    <property type="entry name" value="ClpB_D2-small"/>
    <property type="match status" value="1"/>
</dbReference>